<dbReference type="Proteomes" id="UP000182743">
    <property type="component" value="Unassembled WGS sequence"/>
</dbReference>
<accession>A0A1J5JXS6</accession>
<evidence type="ECO:0000313" key="2">
    <source>
        <dbReference type="Proteomes" id="UP000182743"/>
    </source>
</evidence>
<reference evidence="1 2" key="1">
    <citation type="submission" date="2016-08" db="EMBL/GenBank/DDBJ databases">
        <title>Genome-based comparison of Moorella thermoacetic strains.</title>
        <authorList>
            <person name="Poehlein A."/>
            <person name="Bengelsdorf F.R."/>
            <person name="Esser C."/>
            <person name="Duerre P."/>
            <person name="Daniel R."/>
        </authorList>
    </citation>
    <scope>NUCLEOTIDE SEQUENCE [LARGE SCALE GENOMIC DNA]</scope>
    <source>
        <strain evidence="1 2">DSM 11768</strain>
    </source>
</reference>
<dbReference type="EMBL" id="MIHH01000010">
    <property type="protein sequence ID" value="OIQ08548.1"/>
    <property type="molecule type" value="Genomic_DNA"/>
</dbReference>
<dbReference type="RefSeq" id="WP_071521122.1">
    <property type="nucleotide sequence ID" value="NZ_CP017237.1"/>
</dbReference>
<sequence length="74" mass="8478">MCDDVGIFEALKYAMLTCQSVNIGLNRRNQAEKIEGVVKKVYENHFHIALADEPLPFEHDATFPISEVEYVEYS</sequence>
<comment type="caution">
    <text evidence="1">The sequence shown here is derived from an EMBL/GenBank/DDBJ whole genome shotgun (WGS) entry which is preliminary data.</text>
</comment>
<name>A0A1J5JXS6_NEOTH</name>
<gene>
    <name evidence="1" type="ORF">MOOR_18990</name>
</gene>
<dbReference type="AlphaFoldDB" id="A0A1J5JXS6"/>
<evidence type="ECO:0000313" key="1">
    <source>
        <dbReference type="EMBL" id="OIQ08548.1"/>
    </source>
</evidence>
<protein>
    <submittedName>
        <fullName evidence="1">Uncharacterized protein</fullName>
    </submittedName>
</protein>
<organism evidence="1 2">
    <name type="scientific">Neomoorella thermoacetica</name>
    <name type="common">Clostridium thermoaceticum</name>
    <dbReference type="NCBI Taxonomy" id="1525"/>
    <lineage>
        <taxon>Bacteria</taxon>
        <taxon>Bacillati</taxon>
        <taxon>Bacillota</taxon>
        <taxon>Clostridia</taxon>
        <taxon>Neomoorellales</taxon>
        <taxon>Neomoorellaceae</taxon>
        <taxon>Neomoorella</taxon>
    </lineage>
</organism>
<proteinExistence type="predicted"/>